<name>A0AAD9KF21_9ANNE</name>
<feature type="compositionally biased region" description="Basic and acidic residues" evidence="9">
    <location>
        <begin position="271"/>
        <end position="286"/>
    </location>
</feature>
<dbReference type="PROSITE" id="PS50011">
    <property type="entry name" value="PROTEIN_KINASE_DOM"/>
    <property type="match status" value="1"/>
</dbReference>
<feature type="binding site" evidence="8">
    <location>
        <position position="508"/>
    </location>
    <ligand>
        <name>ATP</name>
        <dbReference type="ChEBI" id="CHEBI:30616"/>
    </ligand>
</feature>
<keyword evidence="8" id="KW-0067">ATP-binding</keyword>
<dbReference type="Pfam" id="PF07714">
    <property type="entry name" value="PK_Tyr_Ser-Thr"/>
    <property type="match status" value="1"/>
</dbReference>
<evidence type="ECO:0000256" key="3">
    <source>
        <dbReference type="ARBA" id="ARBA00022729"/>
    </source>
</evidence>
<proteinExistence type="predicted"/>
<keyword evidence="6" id="KW-0675">Receptor</keyword>
<dbReference type="InterPro" id="IPR050122">
    <property type="entry name" value="RTK"/>
</dbReference>
<keyword evidence="13" id="KW-1185">Reference proteome</keyword>
<dbReference type="GO" id="GO:0007169">
    <property type="term" value="P:cell surface receptor protein tyrosine kinase signaling pathway"/>
    <property type="evidence" value="ECO:0007669"/>
    <property type="project" value="TreeGrafter"/>
</dbReference>
<comment type="subcellular location">
    <subcellularLocation>
        <location evidence="1">Membrane</location>
        <topology evidence="1">Single-pass membrane protein</topology>
    </subcellularLocation>
</comment>
<evidence type="ECO:0000256" key="7">
    <source>
        <dbReference type="ARBA" id="ARBA00023180"/>
    </source>
</evidence>
<evidence type="ECO:0000256" key="4">
    <source>
        <dbReference type="ARBA" id="ARBA00022989"/>
    </source>
</evidence>
<dbReference type="PROSITE" id="PS51322">
    <property type="entry name" value="UEV"/>
    <property type="match status" value="1"/>
</dbReference>
<dbReference type="SUPFAM" id="SSF54495">
    <property type="entry name" value="UBC-like"/>
    <property type="match status" value="2"/>
</dbReference>
<keyword evidence="3" id="KW-0732">Signal</keyword>
<feature type="compositionally biased region" description="Polar residues" evidence="9">
    <location>
        <begin position="406"/>
        <end position="415"/>
    </location>
</feature>
<evidence type="ECO:0000259" key="10">
    <source>
        <dbReference type="PROSITE" id="PS50011"/>
    </source>
</evidence>
<feature type="domain" description="UEV" evidence="11">
    <location>
        <begin position="2"/>
        <end position="142"/>
    </location>
</feature>
<feature type="domain" description="Protein kinase" evidence="10">
    <location>
        <begin position="475"/>
        <end position="720"/>
    </location>
</feature>
<comment type="caution">
    <text evidence="12">The sequence shown here is derived from an EMBL/GenBank/DDBJ whole genome shotgun (WGS) entry which is preliminary data.</text>
</comment>
<dbReference type="Gene3D" id="3.10.110.10">
    <property type="entry name" value="Ubiquitin Conjugating Enzyme"/>
    <property type="match status" value="2"/>
</dbReference>
<evidence type="ECO:0000313" key="12">
    <source>
        <dbReference type="EMBL" id="KAK2169982.1"/>
    </source>
</evidence>
<evidence type="ECO:0000256" key="6">
    <source>
        <dbReference type="ARBA" id="ARBA00023170"/>
    </source>
</evidence>
<keyword evidence="8" id="KW-0547">Nucleotide-binding</keyword>
<dbReference type="InterPro" id="IPR008883">
    <property type="entry name" value="UEV_N"/>
</dbReference>
<evidence type="ECO:0000256" key="8">
    <source>
        <dbReference type="PROSITE-ProRule" id="PRU10141"/>
    </source>
</evidence>
<evidence type="ECO:0000256" key="5">
    <source>
        <dbReference type="ARBA" id="ARBA00023136"/>
    </source>
</evidence>
<dbReference type="SUPFAM" id="SSF56112">
    <property type="entry name" value="Protein kinase-like (PK-like)"/>
    <property type="match status" value="1"/>
</dbReference>
<dbReference type="InterPro" id="IPR001245">
    <property type="entry name" value="Ser-Thr/Tyr_kinase_cat_dom"/>
</dbReference>
<dbReference type="PANTHER" id="PTHR24416">
    <property type="entry name" value="TYROSINE-PROTEIN KINASE RECEPTOR"/>
    <property type="match status" value="1"/>
</dbReference>
<dbReference type="GO" id="GO:0004714">
    <property type="term" value="F:transmembrane receptor protein tyrosine kinase activity"/>
    <property type="evidence" value="ECO:0007669"/>
    <property type="project" value="TreeGrafter"/>
</dbReference>
<dbReference type="EMBL" id="JAODUP010000005">
    <property type="protein sequence ID" value="KAK2169982.1"/>
    <property type="molecule type" value="Genomic_DNA"/>
</dbReference>
<organism evidence="12 13">
    <name type="scientific">Paralvinella palmiformis</name>
    <dbReference type="NCBI Taxonomy" id="53620"/>
    <lineage>
        <taxon>Eukaryota</taxon>
        <taxon>Metazoa</taxon>
        <taxon>Spiralia</taxon>
        <taxon>Lophotrochozoa</taxon>
        <taxon>Annelida</taxon>
        <taxon>Polychaeta</taxon>
        <taxon>Sedentaria</taxon>
        <taxon>Canalipalpata</taxon>
        <taxon>Terebellida</taxon>
        <taxon>Terebelliformia</taxon>
        <taxon>Alvinellidae</taxon>
        <taxon>Paralvinella</taxon>
    </lineage>
</organism>
<dbReference type="InterPro" id="IPR011009">
    <property type="entry name" value="Kinase-like_dom_sf"/>
</dbReference>
<evidence type="ECO:0000313" key="13">
    <source>
        <dbReference type="Proteomes" id="UP001208570"/>
    </source>
</evidence>
<dbReference type="GO" id="GO:0043235">
    <property type="term" value="C:receptor complex"/>
    <property type="evidence" value="ECO:0007669"/>
    <property type="project" value="TreeGrafter"/>
</dbReference>
<reference evidence="12" key="1">
    <citation type="journal article" date="2023" name="Mol. Biol. Evol.">
        <title>Third-Generation Sequencing Reveals the Adaptive Role of the Epigenome in Three Deep-Sea Polychaetes.</title>
        <authorList>
            <person name="Perez M."/>
            <person name="Aroh O."/>
            <person name="Sun Y."/>
            <person name="Lan Y."/>
            <person name="Juniper S.K."/>
            <person name="Young C.R."/>
            <person name="Angers B."/>
            <person name="Qian P.Y."/>
        </authorList>
    </citation>
    <scope>NUCLEOTIDE SEQUENCE</scope>
    <source>
        <strain evidence="12">P08H-3</strain>
    </source>
</reference>
<dbReference type="GO" id="GO:0015031">
    <property type="term" value="P:protein transport"/>
    <property type="evidence" value="ECO:0007669"/>
    <property type="project" value="InterPro"/>
</dbReference>
<feature type="region of interest" description="Disordered" evidence="9">
    <location>
        <begin position="271"/>
        <end position="335"/>
    </location>
</feature>
<dbReference type="Proteomes" id="UP001208570">
    <property type="component" value="Unassembled WGS sequence"/>
</dbReference>
<evidence type="ECO:0000256" key="2">
    <source>
        <dbReference type="ARBA" id="ARBA00022692"/>
    </source>
</evidence>
<dbReference type="GO" id="GO:0005524">
    <property type="term" value="F:ATP binding"/>
    <property type="evidence" value="ECO:0007669"/>
    <property type="project" value="UniProtKB-UniRule"/>
</dbReference>
<keyword evidence="4" id="KW-1133">Transmembrane helix</keyword>
<evidence type="ECO:0000256" key="9">
    <source>
        <dbReference type="SAM" id="MobiDB-lite"/>
    </source>
</evidence>
<dbReference type="InterPro" id="IPR016135">
    <property type="entry name" value="UBQ-conjugating_enzyme/RWD"/>
</dbReference>
<sequence>MTEPSTFELALSLHYRRPDAVKKAIQEVHQHFMDFTFELSTDEYENERREELVVIRSNLSICNIKKSVPVRVWLPLEFPLEHPIAEIIHTRTMLIYPSGNVDGNNKIRHPYLNEWTEDSNLADFIQILIMDFMDYLPVFDFTHFNNWRLALPSVKETLRRFPELIPSWKIYTYENKETVVLELTGPILMAGQCCVNIRVLLSSDFPIKVPEIYLMSDDRMSPKITNITDNNGKCIHSCISNWYHPENSLCELLQCLVEEYRAECAKKEHSAASHISFQDREPRLERTPTTNEMPHLTSQPMPRDAGTSQPTRSVSNSSPPCYIGPQPPQPAPRRCNSQNVEIQDFIKWANLPEMIEHQLIKNGFTMLRTMRCINKEDLAKLELSLADLCLLRESLTTLRDGRYESYNNSNRSDSVISHGATPPPPTAAAAPPPPTTAAPPPPPPTAAPSTTTTSNMFCRGLRRLLDPLIVKKQQLDLGIQLGKGNSGIVYKGWLKRNVDSEPEIVAVKTIIVSTVVGEKQVDDFVTEILQMSTLKHRNVIELKAFAVIDEIPYLVLPFMPNGDLLEYVKDPHKRTIIPEMTFVYNVYLFRLRTIFSLIISRVDADCNVKISDFGMARQLHKSDYIKLDDTKIAMRWMAPEIFNEGKFSLQSDVVITLGKRPYEEIRNTTLLPRMIMTGYRMSFPDYVPGKVQQIVAECWQMEAERRPSFSNIISCLNETLSYDADT</sequence>
<dbReference type="InterPro" id="IPR017441">
    <property type="entry name" value="Protein_kinase_ATP_BS"/>
</dbReference>
<dbReference type="Gene3D" id="1.10.510.10">
    <property type="entry name" value="Transferase(Phosphotransferase) domain 1"/>
    <property type="match status" value="1"/>
</dbReference>
<feature type="region of interest" description="Disordered" evidence="9">
    <location>
        <begin position="406"/>
        <end position="453"/>
    </location>
</feature>
<keyword evidence="7" id="KW-0325">Glycoprotein</keyword>
<evidence type="ECO:0008006" key="14">
    <source>
        <dbReference type="Google" id="ProtNLM"/>
    </source>
</evidence>
<keyword evidence="2" id="KW-0812">Transmembrane</keyword>
<dbReference type="AlphaFoldDB" id="A0AAD9KF21"/>
<gene>
    <name evidence="12" type="ORF">LSH36_5g05072</name>
</gene>
<feature type="compositionally biased region" description="Polar residues" evidence="9">
    <location>
        <begin position="287"/>
        <end position="318"/>
    </location>
</feature>
<dbReference type="PROSITE" id="PS00107">
    <property type="entry name" value="PROTEIN_KINASE_ATP"/>
    <property type="match status" value="1"/>
</dbReference>
<dbReference type="Pfam" id="PF05743">
    <property type="entry name" value="UEV"/>
    <property type="match status" value="2"/>
</dbReference>
<evidence type="ECO:0000259" key="11">
    <source>
        <dbReference type="PROSITE" id="PS51322"/>
    </source>
</evidence>
<feature type="compositionally biased region" description="Pro residues" evidence="9">
    <location>
        <begin position="421"/>
        <end position="446"/>
    </location>
</feature>
<dbReference type="Gene3D" id="3.30.200.20">
    <property type="entry name" value="Phosphorylase Kinase, domain 1"/>
    <property type="match status" value="1"/>
</dbReference>
<protein>
    <recommendedName>
        <fullName evidence="14">Protein kinase domain-containing protein</fullName>
    </recommendedName>
</protein>
<dbReference type="PANTHER" id="PTHR24416:SF349">
    <property type="entry name" value="TYROSINE-PROTEIN KINASE RYK"/>
    <property type="match status" value="1"/>
</dbReference>
<accession>A0AAD9KF21</accession>
<keyword evidence="5" id="KW-0472">Membrane</keyword>
<dbReference type="CDD" id="cd11685">
    <property type="entry name" value="UEV_TSG101-like"/>
    <property type="match status" value="2"/>
</dbReference>
<dbReference type="InterPro" id="IPR000719">
    <property type="entry name" value="Prot_kinase_dom"/>
</dbReference>
<dbReference type="GO" id="GO:0005886">
    <property type="term" value="C:plasma membrane"/>
    <property type="evidence" value="ECO:0007669"/>
    <property type="project" value="TreeGrafter"/>
</dbReference>
<evidence type="ECO:0000256" key="1">
    <source>
        <dbReference type="ARBA" id="ARBA00004167"/>
    </source>
</evidence>